<dbReference type="AlphaFoldDB" id="A0A430FCR2"/>
<evidence type="ECO:0000256" key="3">
    <source>
        <dbReference type="ARBA" id="ARBA00022692"/>
    </source>
</evidence>
<dbReference type="GO" id="GO:0005886">
    <property type="term" value="C:plasma membrane"/>
    <property type="evidence" value="ECO:0007669"/>
    <property type="project" value="UniProtKB-SubCell"/>
</dbReference>
<evidence type="ECO:0000256" key="2">
    <source>
        <dbReference type="ARBA" id="ARBA00022475"/>
    </source>
</evidence>
<feature type="transmembrane region" description="Helical" evidence="7">
    <location>
        <begin position="40"/>
        <end position="64"/>
    </location>
</feature>
<accession>A0A430FCR2</accession>
<evidence type="ECO:0000313" key="9">
    <source>
        <dbReference type="Proteomes" id="UP000288607"/>
    </source>
</evidence>
<evidence type="ECO:0000256" key="7">
    <source>
        <dbReference type="SAM" id="Phobius"/>
    </source>
</evidence>
<feature type="transmembrane region" description="Helical" evidence="7">
    <location>
        <begin position="150"/>
        <end position="176"/>
    </location>
</feature>
<feature type="compositionally biased region" description="Basic and acidic residues" evidence="6">
    <location>
        <begin position="325"/>
        <end position="341"/>
    </location>
</feature>
<reference evidence="8 9" key="1">
    <citation type="submission" date="2018-09" db="EMBL/GenBank/DDBJ databases">
        <title>Characterization of the phylogenetic diversity of five novel species belonging to the genus Bifidobacterium.</title>
        <authorList>
            <person name="Lugli G.A."/>
            <person name="Duranti S."/>
            <person name="Milani C."/>
        </authorList>
    </citation>
    <scope>NUCLEOTIDE SEQUENCE [LARGE SCALE GENOMIC DNA]</scope>
    <source>
        <strain evidence="8 9">2028B</strain>
    </source>
</reference>
<feature type="transmembrane region" description="Helical" evidence="7">
    <location>
        <begin position="223"/>
        <end position="242"/>
    </location>
</feature>
<evidence type="ECO:0000256" key="5">
    <source>
        <dbReference type="ARBA" id="ARBA00023136"/>
    </source>
</evidence>
<feature type="compositionally biased region" description="Polar residues" evidence="6">
    <location>
        <begin position="309"/>
        <end position="321"/>
    </location>
</feature>
<dbReference type="EMBL" id="QXGJ01000006">
    <property type="protein sequence ID" value="RSX50629.1"/>
    <property type="molecule type" value="Genomic_DNA"/>
</dbReference>
<evidence type="ECO:0000256" key="6">
    <source>
        <dbReference type="SAM" id="MobiDB-lite"/>
    </source>
</evidence>
<evidence type="ECO:0000256" key="4">
    <source>
        <dbReference type="ARBA" id="ARBA00022989"/>
    </source>
</evidence>
<dbReference type="Pfam" id="PF03631">
    <property type="entry name" value="Virul_fac_BrkB"/>
    <property type="match status" value="1"/>
</dbReference>
<name>A0A430FCR2_9BIFI</name>
<proteinExistence type="predicted"/>
<feature type="transmembrane region" description="Helical" evidence="7">
    <location>
        <begin position="188"/>
        <end position="211"/>
    </location>
</feature>
<keyword evidence="2" id="KW-1003">Cell membrane</keyword>
<dbReference type="Proteomes" id="UP000288607">
    <property type="component" value="Unassembled WGS sequence"/>
</dbReference>
<keyword evidence="4 7" id="KW-1133">Transmembrane helix</keyword>
<gene>
    <name evidence="8" type="ORF">D2E23_1294</name>
</gene>
<sequence length="341" mass="36768">MGGSAGELIATVMHWWKRSLPGRLIDRYLSHRGSLMGNGLAYGLLFAFFGGVWMALSLAGVIVIGNEQLQRMLIDAVNTVIPGSADTFLSASVLAKASNTFTWTGLVTVVIFWWTVTGWMDSLRTAVQDMFDDYHDDVDLVKARLRDTAAAMMVTLLFILSTVAGTVSSGLVRALLTWLGIPGDSFAGSLALDVVGLCSGLILNFLLFLLLFRVVAHIHAGRFMIAACALGAVTLTVMQLFGTKLLGGASRNPLLAPFAAIIGVLIWFNLVAQVIMICSAFIAECRHDPSLCVPTSGDRTVNDRTVSNRTVSDRPVNNHTASDVVEDHGETEPSRHDSRSL</sequence>
<feature type="transmembrane region" description="Helical" evidence="7">
    <location>
        <begin position="254"/>
        <end position="282"/>
    </location>
</feature>
<keyword evidence="9" id="KW-1185">Reference proteome</keyword>
<feature type="region of interest" description="Disordered" evidence="6">
    <location>
        <begin position="309"/>
        <end position="341"/>
    </location>
</feature>
<dbReference type="PANTHER" id="PTHR30213">
    <property type="entry name" value="INNER MEMBRANE PROTEIN YHJD"/>
    <property type="match status" value="1"/>
</dbReference>
<feature type="transmembrane region" description="Helical" evidence="7">
    <location>
        <begin position="101"/>
        <end position="120"/>
    </location>
</feature>
<comment type="subcellular location">
    <subcellularLocation>
        <location evidence="1">Cell membrane</location>
        <topology evidence="1">Multi-pass membrane protein</topology>
    </subcellularLocation>
</comment>
<dbReference type="InterPro" id="IPR017039">
    <property type="entry name" value="Virul_fac_BrkB"/>
</dbReference>
<dbReference type="RefSeq" id="WP_241227242.1">
    <property type="nucleotide sequence ID" value="NZ_QXGJ01000006.1"/>
</dbReference>
<comment type="caution">
    <text evidence="8">The sequence shown here is derived from an EMBL/GenBank/DDBJ whole genome shotgun (WGS) entry which is preliminary data.</text>
</comment>
<keyword evidence="3 7" id="KW-0812">Transmembrane</keyword>
<organism evidence="8 9">
    <name type="scientific">Bifidobacterium callimiconis</name>
    <dbReference type="NCBI Taxonomy" id="2306973"/>
    <lineage>
        <taxon>Bacteria</taxon>
        <taxon>Bacillati</taxon>
        <taxon>Actinomycetota</taxon>
        <taxon>Actinomycetes</taxon>
        <taxon>Bifidobacteriales</taxon>
        <taxon>Bifidobacteriaceae</taxon>
        <taxon>Bifidobacterium</taxon>
    </lineage>
</organism>
<dbReference type="PANTHER" id="PTHR30213:SF1">
    <property type="entry name" value="INNER MEMBRANE PROTEIN YHJD"/>
    <property type="match status" value="1"/>
</dbReference>
<protein>
    <submittedName>
        <fullName evidence="8">Ribonuclease BN-like family protein</fullName>
    </submittedName>
</protein>
<keyword evidence="5 7" id="KW-0472">Membrane</keyword>
<evidence type="ECO:0000313" key="8">
    <source>
        <dbReference type="EMBL" id="RSX50629.1"/>
    </source>
</evidence>
<evidence type="ECO:0000256" key="1">
    <source>
        <dbReference type="ARBA" id="ARBA00004651"/>
    </source>
</evidence>